<keyword evidence="5 9" id="KW-0732">Signal</keyword>
<dbReference type="EMBL" id="VEPZ02000814">
    <property type="protein sequence ID" value="KAE8718147.1"/>
    <property type="molecule type" value="Genomic_DNA"/>
</dbReference>
<feature type="signal peptide" evidence="9">
    <location>
        <begin position="1"/>
        <end position="18"/>
    </location>
</feature>
<dbReference type="InterPro" id="IPR033124">
    <property type="entry name" value="Ser_caboxypep_his_AS"/>
</dbReference>
<organism evidence="10 11">
    <name type="scientific">Hibiscus syriacus</name>
    <name type="common">Rose of Sharon</name>
    <dbReference type="NCBI Taxonomy" id="106335"/>
    <lineage>
        <taxon>Eukaryota</taxon>
        <taxon>Viridiplantae</taxon>
        <taxon>Streptophyta</taxon>
        <taxon>Embryophyta</taxon>
        <taxon>Tracheophyta</taxon>
        <taxon>Spermatophyta</taxon>
        <taxon>Magnoliopsida</taxon>
        <taxon>eudicotyledons</taxon>
        <taxon>Gunneridae</taxon>
        <taxon>Pentapetalae</taxon>
        <taxon>rosids</taxon>
        <taxon>malvids</taxon>
        <taxon>Malvales</taxon>
        <taxon>Malvaceae</taxon>
        <taxon>Malvoideae</taxon>
        <taxon>Hibiscus</taxon>
    </lineage>
</organism>
<evidence type="ECO:0000256" key="6">
    <source>
        <dbReference type="ARBA" id="ARBA00022801"/>
    </source>
</evidence>
<dbReference type="GO" id="GO:0006508">
    <property type="term" value="P:proteolysis"/>
    <property type="evidence" value="ECO:0007669"/>
    <property type="project" value="UniProtKB-KW"/>
</dbReference>
<keyword evidence="6" id="KW-0378">Hydrolase</keyword>
<evidence type="ECO:0000256" key="2">
    <source>
        <dbReference type="ARBA" id="ARBA00009431"/>
    </source>
</evidence>
<keyword evidence="4" id="KW-0645">Protease</keyword>
<evidence type="ECO:0000256" key="9">
    <source>
        <dbReference type="SAM" id="SignalP"/>
    </source>
</evidence>
<dbReference type="PANTHER" id="PTHR11802">
    <property type="entry name" value="SERINE PROTEASE FAMILY S10 SERINE CARBOXYPEPTIDASE"/>
    <property type="match status" value="1"/>
</dbReference>
<name>A0A6A3BPW6_HIBSY</name>
<comment type="subcellular location">
    <subcellularLocation>
        <location evidence="1">Secreted</location>
    </subcellularLocation>
</comment>
<proteinExistence type="inferred from homology"/>
<reference evidence="10" key="1">
    <citation type="submission" date="2019-09" db="EMBL/GenBank/DDBJ databases">
        <title>Draft genome information of white flower Hibiscus syriacus.</title>
        <authorList>
            <person name="Kim Y.-M."/>
        </authorList>
    </citation>
    <scope>NUCLEOTIDE SEQUENCE [LARGE SCALE GENOMIC DNA]</scope>
    <source>
        <strain evidence="10">YM2019G1</strain>
    </source>
</reference>
<dbReference type="Pfam" id="PF00450">
    <property type="entry name" value="Peptidase_S10"/>
    <property type="match status" value="1"/>
</dbReference>
<evidence type="ECO:0000256" key="7">
    <source>
        <dbReference type="ARBA" id="ARBA00023157"/>
    </source>
</evidence>
<dbReference type="GO" id="GO:0005773">
    <property type="term" value="C:vacuole"/>
    <property type="evidence" value="ECO:0007669"/>
    <property type="project" value="TreeGrafter"/>
</dbReference>
<evidence type="ECO:0000256" key="8">
    <source>
        <dbReference type="ARBA" id="ARBA00023180"/>
    </source>
</evidence>
<evidence type="ECO:0000256" key="4">
    <source>
        <dbReference type="ARBA" id="ARBA00022670"/>
    </source>
</evidence>
<keyword evidence="11" id="KW-1185">Reference proteome</keyword>
<evidence type="ECO:0000256" key="5">
    <source>
        <dbReference type="ARBA" id="ARBA00022729"/>
    </source>
</evidence>
<evidence type="ECO:0000256" key="1">
    <source>
        <dbReference type="ARBA" id="ARBA00004613"/>
    </source>
</evidence>
<evidence type="ECO:0000313" key="10">
    <source>
        <dbReference type="EMBL" id="KAE8718147.1"/>
    </source>
</evidence>
<dbReference type="AlphaFoldDB" id="A0A6A3BPW6"/>
<dbReference type="PANTHER" id="PTHR11802:SF470">
    <property type="entry name" value="CARBOXYPEPTIDASE"/>
    <property type="match status" value="1"/>
</dbReference>
<sequence length="243" mass="27279">MKVTVMWLLLLLPHCLPGYPISSCMGNQIENLNRLIASRRSWNTPRPELCAWLDDLGNIDHSPVYVGSQKGLMQADKIDKMPGQPEVVDFNQYAGYVAVDPVADRALFYYFVESPVNSLNKPLLLWLNGGPGWSSFGYGAMQELEPFRVNSDGKTLYRNEYAGDTDGRVPVTSSRYAIKTLQLPVETGWRPWYFESEGGGYVVGYKGVIFTTVRGAGHMVPSYQPERALTMITSFLQWKLPPS</sequence>
<dbReference type="Gene3D" id="3.40.50.11320">
    <property type="match status" value="1"/>
</dbReference>
<feature type="chain" id="PRO_5025345877" evidence="9">
    <location>
        <begin position="19"/>
        <end position="243"/>
    </location>
</feature>
<keyword evidence="3 10" id="KW-0121">Carboxypeptidase</keyword>
<dbReference type="PROSITE" id="PS00560">
    <property type="entry name" value="CARBOXYPEPT_SER_HIS"/>
    <property type="match status" value="1"/>
</dbReference>
<dbReference type="InterPro" id="IPR029058">
    <property type="entry name" value="AB_hydrolase_fold"/>
</dbReference>
<comment type="similarity">
    <text evidence="2">Belongs to the peptidase S10 family.</text>
</comment>
<keyword evidence="8" id="KW-0325">Glycoprotein</keyword>
<keyword evidence="7" id="KW-1015">Disulfide bond</keyword>
<dbReference type="FunFam" id="3.40.50.11320:FF:000002">
    <property type="entry name" value="Carboxypeptidase"/>
    <property type="match status" value="1"/>
</dbReference>
<dbReference type="Gene3D" id="3.40.50.1820">
    <property type="entry name" value="alpha/beta hydrolase"/>
    <property type="match status" value="1"/>
</dbReference>
<comment type="caution">
    <text evidence="10">The sequence shown here is derived from an EMBL/GenBank/DDBJ whole genome shotgun (WGS) entry which is preliminary data.</text>
</comment>
<dbReference type="GO" id="GO:0005576">
    <property type="term" value="C:extracellular region"/>
    <property type="evidence" value="ECO:0007669"/>
    <property type="project" value="UniProtKB-SubCell"/>
</dbReference>
<dbReference type="Proteomes" id="UP000436088">
    <property type="component" value="Unassembled WGS sequence"/>
</dbReference>
<dbReference type="InterPro" id="IPR001563">
    <property type="entry name" value="Peptidase_S10"/>
</dbReference>
<dbReference type="SUPFAM" id="SSF53474">
    <property type="entry name" value="alpha/beta-Hydrolases"/>
    <property type="match status" value="2"/>
</dbReference>
<protein>
    <submittedName>
        <fullName evidence="10">Serine carboxypeptidase II-3</fullName>
    </submittedName>
</protein>
<accession>A0A6A3BPW6</accession>
<gene>
    <name evidence="10" type="ORF">F3Y22_tig00110017pilonHSYRG00063</name>
</gene>
<dbReference type="GO" id="GO:0004185">
    <property type="term" value="F:serine-type carboxypeptidase activity"/>
    <property type="evidence" value="ECO:0007669"/>
    <property type="project" value="InterPro"/>
</dbReference>
<evidence type="ECO:0000313" key="11">
    <source>
        <dbReference type="Proteomes" id="UP000436088"/>
    </source>
</evidence>
<evidence type="ECO:0000256" key="3">
    <source>
        <dbReference type="ARBA" id="ARBA00022645"/>
    </source>
</evidence>